<name>A0A4R4AAI7_MARGR</name>
<dbReference type="Gene3D" id="2.60.120.10">
    <property type="entry name" value="Jelly Rolls"/>
    <property type="match status" value="1"/>
</dbReference>
<dbReference type="InterPro" id="IPR052044">
    <property type="entry name" value="PKS_Associated_Protein"/>
</dbReference>
<dbReference type="AlphaFoldDB" id="A0A4R4AAI7"/>
<dbReference type="RefSeq" id="WP_123140236.1">
    <property type="nucleotide sequence ID" value="NZ_NRRH01000012.1"/>
</dbReference>
<dbReference type="Pfam" id="PF07883">
    <property type="entry name" value="Cupin_2"/>
    <property type="match status" value="1"/>
</dbReference>
<dbReference type="SUPFAM" id="SSF51182">
    <property type="entry name" value="RmlC-like cupins"/>
    <property type="match status" value="1"/>
</dbReference>
<dbReference type="InterPro" id="IPR013096">
    <property type="entry name" value="Cupin_2"/>
</dbReference>
<dbReference type="InterPro" id="IPR014710">
    <property type="entry name" value="RmlC-like_jellyroll"/>
</dbReference>
<dbReference type="EMBL" id="SMDC01000005">
    <property type="protein sequence ID" value="TCW35963.1"/>
    <property type="molecule type" value="Genomic_DNA"/>
</dbReference>
<dbReference type="PANTHER" id="PTHR36114">
    <property type="entry name" value="16.7 KDA PROTEIN IN WHIE LOCUS"/>
    <property type="match status" value="1"/>
</dbReference>
<feature type="domain" description="Cupin type-2" evidence="1">
    <location>
        <begin position="40"/>
        <end position="108"/>
    </location>
</feature>
<evidence type="ECO:0000313" key="2">
    <source>
        <dbReference type="EMBL" id="TCW35963.1"/>
    </source>
</evidence>
<dbReference type="CDD" id="cd02214">
    <property type="entry name" value="cupin_MJ1618"/>
    <property type="match status" value="1"/>
</dbReference>
<dbReference type="PANTHER" id="PTHR36114:SF8">
    <property type="entry name" value="CUPIN TYPE-1 DOMAIN-CONTAINING PROTEIN"/>
    <property type="match status" value="1"/>
</dbReference>
<dbReference type="InterPro" id="IPR011051">
    <property type="entry name" value="RmlC_Cupin_sf"/>
</dbReference>
<sequence>MSTIEIHRPDPGAEYFFEEGCFILETWNRADDPEVSIARARVAPGTATRLHRLAATTERYLILRGSGRIALDDGTDRDVGPGDLVRIPAATPQRIANTGTDDLVFLAICTPRFRPEVYQDIDPAPRD</sequence>
<accession>A0A4R4AAI7</accession>
<reference evidence="2 3" key="1">
    <citation type="submission" date="2019-03" db="EMBL/GenBank/DDBJ databases">
        <title>Genomic Encyclopedia of Type Strains, Phase IV (KMG-IV): sequencing the most valuable type-strain genomes for metagenomic binning, comparative biology and taxonomic classification.</title>
        <authorList>
            <person name="Goeker M."/>
        </authorList>
    </citation>
    <scope>NUCLEOTIDE SEQUENCE [LARGE SCALE GENOMIC DNA]</scope>
    <source>
        <strain evidence="2 3">DSM 203</strain>
    </source>
</reference>
<evidence type="ECO:0000259" key="1">
    <source>
        <dbReference type="Pfam" id="PF07883"/>
    </source>
</evidence>
<evidence type="ECO:0000313" key="3">
    <source>
        <dbReference type="Proteomes" id="UP000295247"/>
    </source>
</evidence>
<dbReference type="Proteomes" id="UP000295247">
    <property type="component" value="Unassembled WGS sequence"/>
</dbReference>
<proteinExistence type="predicted"/>
<organism evidence="2 3">
    <name type="scientific">Marichromatium gracile</name>
    <name type="common">Chromatium gracile</name>
    <dbReference type="NCBI Taxonomy" id="1048"/>
    <lineage>
        <taxon>Bacteria</taxon>
        <taxon>Pseudomonadati</taxon>
        <taxon>Pseudomonadota</taxon>
        <taxon>Gammaproteobacteria</taxon>
        <taxon>Chromatiales</taxon>
        <taxon>Chromatiaceae</taxon>
        <taxon>Marichromatium</taxon>
    </lineage>
</organism>
<gene>
    <name evidence="2" type="ORF">EDC29_105138</name>
</gene>
<comment type="caution">
    <text evidence="2">The sequence shown here is derived from an EMBL/GenBank/DDBJ whole genome shotgun (WGS) entry which is preliminary data.</text>
</comment>
<protein>
    <submittedName>
        <fullName evidence="2">Cupin domain</fullName>
    </submittedName>
</protein>